<comment type="subcellular location">
    <subcellularLocation>
        <location evidence="1">Nucleus</location>
    </subcellularLocation>
</comment>
<dbReference type="PRINTS" id="PR00153">
    <property type="entry name" value="CSAPPISMRASE"/>
</dbReference>
<reference evidence="9" key="1">
    <citation type="journal article" date="2014" name="PLoS ONE">
        <title>Transcriptome-Based Identification of ABC Transporters in the Western Tarnished Plant Bug Lygus hesperus.</title>
        <authorList>
            <person name="Hull J.J."/>
            <person name="Chaney K."/>
            <person name="Geib S.M."/>
            <person name="Fabrick J.A."/>
            <person name="Brent C.S."/>
            <person name="Walsh D."/>
            <person name="Lavine L.C."/>
        </authorList>
    </citation>
    <scope>NUCLEOTIDE SEQUENCE</scope>
</reference>
<evidence type="ECO:0000313" key="14">
    <source>
        <dbReference type="EMBL" id="JAG14348.1"/>
    </source>
</evidence>
<dbReference type="SUPFAM" id="SSF50891">
    <property type="entry name" value="Cyclophilin-like"/>
    <property type="match status" value="1"/>
</dbReference>
<feature type="compositionally biased region" description="Basic and acidic residues" evidence="7">
    <location>
        <begin position="276"/>
        <end position="300"/>
    </location>
</feature>
<evidence type="ECO:0000313" key="11">
    <source>
        <dbReference type="EMBL" id="JAG04037.1"/>
    </source>
</evidence>
<evidence type="ECO:0000259" key="8">
    <source>
        <dbReference type="PROSITE" id="PS50072"/>
    </source>
</evidence>
<feature type="region of interest" description="Disordered" evidence="7">
    <location>
        <begin position="263"/>
        <end position="300"/>
    </location>
</feature>
<comment type="subunit">
    <text evidence="6">Part of the activated spliceosome B/catalytic step 1 spliceosome, one of the forms of the spliceosome which has a well-formed active site but still cannot catalyze the branching reaction and is composed at least of 52 proteins, the U2, U5 and U6 snRNAs and the pre-mRNA. Recruited during early steps of activated spliceosome B maturation, it is probably one of the first proteins released from this complex as he matures to the spliceosome C complex. Component of the minor spliceosome, which splices U12-type introns.</text>
</comment>
<keyword evidence="3" id="KW-0539">Nucleus</keyword>
<dbReference type="AlphaFoldDB" id="A0A0A9WC03"/>
<feature type="domain" description="PPIase cyclophilin-type" evidence="8">
    <location>
        <begin position="19"/>
        <end position="166"/>
    </location>
</feature>
<dbReference type="EMBL" id="GBHO01039565">
    <property type="protein sequence ID" value="JAG04039.1"/>
    <property type="molecule type" value="Transcribed_RNA"/>
</dbReference>
<evidence type="ECO:0000313" key="15">
    <source>
        <dbReference type="EMBL" id="JAG33914.1"/>
    </source>
</evidence>
<dbReference type="Gene3D" id="2.40.100.10">
    <property type="entry name" value="Cyclophilin-like"/>
    <property type="match status" value="1"/>
</dbReference>
<dbReference type="InterPro" id="IPR020892">
    <property type="entry name" value="Cyclophilin-type_PPIase_CS"/>
</dbReference>
<dbReference type="PROSITE" id="PS00170">
    <property type="entry name" value="CSA_PPIASE_1"/>
    <property type="match status" value="1"/>
</dbReference>
<dbReference type="GO" id="GO:0003755">
    <property type="term" value="F:peptidyl-prolyl cis-trans isomerase activity"/>
    <property type="evidence" value="ECO:0007669"/>
    <property type="project" value="InterPro"/>
</dbReference>
<evidence type="ECO:0000313" key="13">
    <source>
        <dbReference type="EMBL" id="JAG04039.1"/>
    </source>
</evidence>
<evidence type="ECO:0000256" key="7">
    <source>
        <dbReference type="SAM" id="MobiDB-lite"/>
    </source>
</evidence>
<name>A0A0A9WC03_LYGHE</name>
<evidence type="ECO:0000256" key="4">
    <source>
        <dbReference type="ARBA" id="ARBA00040027"/>
    </source>
</evidence>
<dbReference type="PROSITE" id="PS50072">
    <property type="entry name" value="CSA_PPIASE_2"/>
    <property type="match status" value="1"/>
</dbReference>
<organism evidence="9">
    <name type="scientific">Lygus hesperus</name>
    <name type="common">Western plant bug</name>
    <dbReference type="NCBI Taxonomy" id="30085"/>
    <lineage>
        <taxon>Eukaryota</taxon>
        <taxon>Metazoa</taxon>
        <taxon>Ecdysozoa</taxon>
        <taxon>Arthropoda</taxon>
        <taxon>Hexapoda</taxon>
        <taxon>Insecta</taxon>
        <taxon>Pterygota</taxon>
        <taxon>Neoptera</taxon>
        <taxon>Paraneoptera</taxon>
        <taxon>Hemiptera</taxon>
        <taxon>Heteroptera</taxon>
        <taxon>Panheteroptera</taxon>
        <taxon>Cimicomorpha</taxon>
        <taxon>Miridae</taxon>
        <taxon>Mirini</taxon>
        <taxon>Lygus</taxon>
    </lineage>
</organism>
<sequence length="398" mass="45023">MSNIYILEPPTKGKVLLKTTLGDLDIELWSKEAPLAARNFVQLCMEGYYDGTIFHRVVKGFIAQGGDPTGTGEGGQSIYGEPFKDEFHQRLRFTRRGLLAMANAGKNDNGSQFFFTLGATPELNNKHTIFGKITGDTIYNMLKFEEADIGPDDRPEYPHTITSVEILSNPFPDIVPRSKVAEVKPVKKEKKKEKGVKNFKLLSFGDEAEEDEEEVAIVNKNFVAKNKTAPDLVDAEDAVEEIAVPAIKKPKMADVSTFIKSAKEKKEQQEADSEVTDSKGDGEIAKTRKGEDANSKEVIRSYMEEQEKYKKMKSKVPSKGESRESQTLEMLMKFRNRIQKLKTGEADEQKDDWMVHELKCEGKEVKLAKDANTKADDWFDITDPRNELNKRKRLEKKK</sequence>
<reference evidence="9" key="2">
    <citation type="submission" date="2014-07" db="EMBL/GenBank/DDBJ databases">
        <authorList>
            <person name="Hull J."/>
        </authorList>
    </citation>
    <scope>NUCLEOTIDE SEQUENCE</scope>
</reference>
<evidence type="ECO:0000256" key="3">
    <source>
        <dbReference type="ARBA" id="ARBA00023242"/>
    </source>
</evidence>
<dbReference type="CDD" id="cd01925">
    <property type="entry name" value="cyclophilin_CeCYP16-like"/>
    <property type="match status" value="1"/>
</dbReference>
<dbReference type="EMBL" id="GBHO01009668">
    <property type="protein sequence ID" value="JAG33936.1"/>
    <property type="molecule type" value="Transcribed_RNA"/>
</dbReference>
<evidence type="ECO:0000256" key="5">
    <source>
        <dbReference type="ARBA" id="ARBA00042090"/>
    </source>
</evidence>
<dbReference type="EMBL" id="GBHO01039567">
    <property type="protein sequence ID" value="JAG04037.1"/>
    <property type="molecule type" value="Transcribed_RNA"/>
</dbReference>
<evidence type="ECO:0000313" key="17">
    <source>
        <dbReference type="EMBL" id="JAG59745.1"/>
    </source>
</evidence>
<dbReference type="EMBL" id="GBHO01039571">
    <property type="protein sequence ID" value="JAG04033.1"/>
    <property type="molecule type" value="Transcribed_RNA"/>
</dbReference>
<dbReference type="FunFam" id="2.40.100.10:FF:000007">
    <property type="entry name" value="Peptidyl-prolyl cis-trans isomerase CWC27 homolog"/>
    <property type="match status" value="1"/>
</dbReference>
<dbReference type="EMBL" id="GBHO01039566">
    <property type="protein sequence ID" value="JAG04038.1"/>
    <property type="molecule type" value="Transcribed_RNA"/>
</dbReference>
<dbReference type="EMBL" id="GBHO01029256">
    <property type="protein sequence ID" value="JAG14348.1"/>
    <property type="molecule type" value="Transcribed_RNA"/>
</dbReference>
<dbReference type="PANTHER" id="PTHR45625:SF6">
    <property type="entry name" value="SPLICEOSOME-ASSOCIATED PROTEIN CWC27 HOMOLOG"/>
    <property type="match status" value="1"/>
</dbReference>
<dbReference type="EMBL" id="GBRD01006076">
    <property type="protein sequence ID" value="JAG59745.1"/>
    <property type="molecule type" value="Transcribed_RNA"/>
</dbReference>
<evidence type="ECO:0000313" key="9">
    <source>
        <dbReference type="EMBL" id="JAG04033.1"/>
    </source>
</evidence>
<dbReference type="EMBL" id="GBHO01009690">
    <property type="protein sequence ID" value="JAG33914.1"/>
    <property type="molecule type" value="Transcribed_RNA"/>
</dbReference>
<evidence type="ECO:0000256" key="2">
    <source>
        <dbReference type="ARBA" id="ARBA00007365"/>
    </source>
</evidence>
<dbReference type="PANTHER" id="PTHR45625">
    <property type="entry name" value="PEPTIDYL-PROLYL CIS-TRANS ISOMERASE-RELATED"/>
    <property type="match status" value="1"/>
</dbReference>
<dbReference type="InterPro" id="IPR029000">
    <property type="entry name" value="Cyclophilin-like_dom_sf"/>
</dbReference>
<dbReference type="GO" id="GO:0006457">
    <property type="term" value="P:protein folding"/>
    <property type="evidence" value="ECO:0007669"/>
    <property type="project" value="InterPro"/>
</dbReference>
<dbReference type="InterPro" id="IPR044666">
    <property type="entry name" value="Cyclophilin_A-like"/>
</dbReference>
<gene>
    <name evidence="10" type="ORF">CM83_75848</name>
    <name evidence="15" type="ORF">CM83_75850</name>
    <name evidence="9" type="ORF">CM83_75852</name>
    <name evidence="14" type="ORF">CM83_75854</name>
    <name evidence="13" type="ORF">CM83_75856</name>
    <name evidence="12" type="ORF">CM83_75858</name>
    <name evidence="11" type="ORF">CM83_75860</name>
    <name evidence="16" type="ORF">CM83_75862</name>
</gene>
<evidence type="ECO:0000256" key="6">
    <source>
        <dbReference type="ARBA" id="ARBA00046368"/>
    </source>
</evidence>
<protein>
    <recommendedName>
        <fullName evidence="4">Spliceosome-associated protein CWC27 homolog</fullName>
    </recommendedName>
    <alternativeName>
        <fullName evidence="5">Probable inactive peptidyl-prolyl cis-trans isomerase CWC27 homolog</fullName>
    </alternativeName>
</protein>
<accession>A0A0A9WC03</accession>
<evidence type="ECO:0000313" key="16">
    <source>
        <dbReference type="EMBL" id="JAG33936.1"/>
    </source>
</evidence>
<comment type="similarity">
    <text evidence="2">Belongs to the cyclophilin-type PPIase family.</text>
</comment>
<dbReference type="Pfam" id="PF00160">
    <property type="entry name" value="Pro_isomerase"/>
    <property type="match status" value="1"/>
</dbReference>
<evidence type="ECO:0000313" key="12">
    <source>
        <dbReference type="EMBL" id="JAG04038.1"/>
    </source>
</evidence>
<dbReference type="EMBL" id="GBHO01039569">
    <property type="protein sequence ID" value="JAG04035.1"/>
    <property type="molecule type" value="Transcribed_RNA"/>
</dbReference>
<dbReference type="GO" id="GO:0071013">
    <property type="term" value="C:catalytic step 2 spliceosome"/>
    <property type="evidence" value="ECO:0007669"/>
    <property type="project" value="TreeGrafter"/>
</dbReference>
<evidence type="ECO:0000256" key="1">
    <source>
        <dbReference type="ARBA" id="ARBA00004123"/>
    </source>
</evidence>
<reference evidence="17" key="3">
    <citation type="submission" date="2014-09" db="EMBL/GenBank/DDBJ databases">
        <authorList>
            <person name="Magalhaes I.L.F."/>
            <person name="Oliveira U."/>
            <person name="Santos F.R."/>
            <person name="Vidigal T.H.D.A."/>
            <person name="Brescovit A.D."/>
            <person name="Santos A.J."/>
        </authorList>
    </citation>
    <scope>NUCLEOTIDE SEQUENCE</scope>
</reference>
<evidence type="ECO:0000313" key="10">
    <source>
        <dbReference type="EMBL" id="JAG04035.1"/>
    </source>
</evidence>
<proteinExistence type="inferred from homology"/>
<dbReference type="InterPro" id="IPR002130">
    <property type="entry name" value="Cyclophilin-type_PPIase_dom"/>
</dbReference>